<reference evidence="2" key="1">
    <citation type="submission" date="2022-08" db="EMBL/GenBank/DDBJ databases">
        <title>Genome analysis of Corynebacteriales strain.</title>
        <authorList>
            <person name="Lee S.D."/>
        </authorList>
    </citation>
    <scope>NUCLEOTIDE SEQUENCE</scope>
    <source>
        <strain evidence="2">D3-21</strain>
    </source>
</reference>
<dbReference type="Pfam" id="PF07371">
    <property type="entry name" value="DUF1490"/>
    <property type="match status" value="1"/>
</dbReference>
<proteinExistence type="predicted"/>
<accession>A0A9X4M5M6</accession>
<gene>
    <name evidence="2" type="ORF">NVS88_14265</name>
</gene>
<comment type="caution">
    <text evidence="2">The sequence shown here is derived from an EMBL/GenBank/DDBJ whole genome shotgun (WGS) entry which is preliminary data.</text>
</comment>
<name>A0A9X4M5M6_9ACTN</name>
<dbReference type="RefSeq" id="WP_277831753.1">
    <property type="nucleotide sequence ID" value="NZ_JAAIVF010000002.1"/>
</dbReference>
<dbReference type="EMBL" id="JANRHA010000009">
    <property type="protein sequence ID" value="MDG3015723.1"/>
    <property type="molecule type" value="Genomic_DNA"/>
</dbReference>
<evidence type="ECO:0000313" key="2">
    <source>
        <dbReference type="EMBL" id="MDG3015723.1"/>
    </source>
</evidence>
<evidence type="ECO:0000313" key="3">
    <source>
        <dbReference type="Proteomes" id="UP001152755"/>
    </source>
</evidence>
<protein>
    <submittedName>
        <fullName evidence="2">DUF1490 family protein</fullName>
    </submittedName>
</protein>
<keyword evidence="3" id="KW-1185">Reference proteome</keyword>
<dbReference type="AlphaFoldDB" id="A0A9X4M5M6"/>
<dbReference type="InterPro" id="IPR009963">
    <property type="entry name" value="DUF1490"/>
</dbReference>
<dbReference type="Proteomes" id="UP001152755">
    <property type="component" value="Unassembled WGS sequence"/>
</dbReference>
<evidence type="ECO:0000256" key="1">
    <source>
        <dbReference type="SAM" id="MobiDB-lite"/>
    </source>
</evidence>
<organism evidence="2 3">
    <name type="scientific">Speluncibacter jeojiensis</name>
    <dbReference type="NCBI Taxonomy" id="2710754"/>
    <lineage>
        <taxon>Bacteria</taxon>
        <taxon>Bacillati</taxon>
        <taxon>Actinomycetota</taxon>
        <taxon>Actinomycetes</taxon>
        <taxon>Mycobacteriales</taxon>
        <taxon>Speluncibacteraceae</taxon>
        <taxon>Speluncibacter</taxon>
    </lineage>
</organism>
<feature type="region of interest" description="Disordered" evidence="1">
    <location>
        <begin position="73"/>
        <end position="94"/>
    </location>
</feature>
<sequence>MLHTSLLSKAAATLATGMVGAAAYDAVRKLAATAPAHAAAVTVTEWGLRGMRKAEVGAESARLKAADIVAEARDRLGEQVQPPATSADGHDHEH</sequence>